<reference evidence="1" key="2">
    <citation type="journal article" date="2024" name="Plant">
        <title>Genomic evolution and insights into agronomic trait innovations of Sesamum species.</title>
        <authorList>
            <person name="Miao H."/>
            <person name="Wang L."/>
            <person name="Qu L."/>
            <person name="Liu H."/>
            <person name="Sun Y."/>
            <person name="Le M."/>
            <person name="Wang Q."/>
            <person name="Wei S."/>
            <person name="Zheng Y."/>
            <person name="Lin W."/>
            <person name="Duan Y."/>
            <person name="Cao H."/>
            <person name="Xiong S."/>
            <person name="Wang X."/>
            <person name="Wei L."/>
            <person name="Li C."/>
            <person name="Ma Q."/>
            <person name="Ju M."/>
            <person name="Zhao R."/>
            <person name="Li G."/>
            <person name="Mu C."/>
            <person name="Tian Q."/>
            <person name="Mei H."/>
            <person name="Zhang T."/>
            <person name="Gao T."/>
            <person name="Zhang H."/>
        </authorList>
    </citation>
    <scope>NUCLEOTIDE SEQUENCE</scope>
    <source>
        <strain evidence="1">G02</strain>
    </source>
</reference>
<organism evidence="1">
    <name type="scientific">Sesamum radiatum</name>
    <name type="common">Black benniseed</name>
    <dbReference type="NCBI Taxonomy" id="300843"/>
    <lineage>
        <taxon>Eukaryota</taxon>
        <taxon>Viridiplantae</taxon>
        <taxon>Streptophyta</taxon>
        <taxon>Embryophyta</taxon>
        <taxon>Tracheophyta</taxon>
        <taxon>Spermatophyta</taxon>
        <taxon>Magnoliopsida</taxon>
        <taxon>eudicotyledons</taxon>
        <taxon>Gunneridae</taxon>
        <taxon>Pentapetalae</taxon>
        <taxon>asterids</taxon>
        <taxon>lamiids</taxon>
        <taxon>Lamiales</taxon>
        <taxon>Pedaliaceae</taxon>
        <taxon>Sesamum</taxon>
    </lineage>
</organism>
<comment type="caution">
    <text evidence="1">The sequence shown here is derived from an EMBL/GenBank/DDBJ whole genome shotgun (WGS) entry which is preliminary data.</text>
</comment>
<dbReference type="PANTHER" id="PTHR48475:SF2">
    <property type="entry name" value="RIBONUCLEASE H"/>
    <property type="match status" value="1"/>
</dbReference>
<evidence type="ECO:0000313" key="1">
    <source>
        <dbReference type="EMBL" id="KAL0423317.1"/>
    </source>
</evidence>
<evidence type="ECO:0008006" key="2">
    <source>
        <dbReference type="Google" id="ProtNLM"/>
    </source>
</evidence>
<protein>
    <recommendedName>
        <fullName evidence="2">Reverse transcriptase domain-containing protein</fullName>
    </recommendedName>
</protein>
<dbReference type="AlphaFoldDB" id="A0AAW2V4J6"/>
<reference evidence="1" key="1">
    <citation type="submission" date="2020-06" db="EMBL/GenBank/DDBJ databases">
        <authorList>
            <person name="Li T."/>
            <person name="Hu X."/>
            <person name="Zhang T."/>
            <person name="Song X."/>
            <person name="Zhang H."/>
            <person name="Dai N."/>
            <person name="Sheng W."/>
            <person name="Hou X."/>
            <person name="Wei L."/>
        </authorList>
    </citation>
    <scope>NUCLEOTIDE SEQUENCE</scope>
    <source>
        <strain evidence="1">G02</strain>
        <tissue evidence="1">Leaf</tissue>
    </source>
</reference>
<dbReference type="PANTHER" id="PTHR48475">
    <property type="entry name" value="RIBONUCLEASE H"/>
    <property type="match status" value="1"/>
</dbReference>
<accession>A0AAW2V4J6</accession>
<name>A0AAW2V4J6_SESRA</name>
<gene>
    <name evidence="1" type="ORF">Sradi_0866500</name>
</gene>
<proteinExistence type="predicted"/>
<sequence length="144" mass="15987">MTLTLVITARRCHAYFLSHSIGLKTNMLLNQTLGKSDTSGRLVKWATGLSEYDIVYLPRTTIKAQVLADFVSKMAGASIEDTSKVEKWLLHVDGFSTTQGSGARIVISSPYGEDLEFAVNFRFKASNNEVRYEALVIGIRMAHK</sequence>
<dbReference type="EMBL" id="JACGWJ010000004">
    <property type="protein sequence ID" value="KAL0423317.1"/>
    <property type="molecule type" value="Genomic_DNA"/>
</dbReference>